<keyword evidence="2" id="KW-0677">Repeat</keyword>
<feature type="region of interest" description="Disordered" evidence="6">
    <location>
        <begin position="18"/>
        <end position="47"/>
    </location>
</feature>
<keyword evidence="3 5" id="KW-0863">Zinc-finger</keyword>
<dbReference type="InterPro" id="IPR036236">
    <property type="entry name" value="Znf_C2H2_sf"/>
</dbReference>
<evidence type="ECO:0000259" key="7">
    <source>
        <dbReference type="PROSITE" id="PS50157"/>
    </source>
</evidence>
<dbReference type="GO" id="GO:0008270">
    <property type="term" value="F:zinc ion binding"/>
    <property type="evidence" value="ECO:0007669"/>
    <property type="project" value="UniProtKB-KW"/>
</dbReference>
<dbReference type="PROSITE" id="PS50157">
    <property type="entry name" value="ZINC_FINGER_C2H2_2"/>
    <property type="match status" value="1"/>
</dbReference>
<evidence type="ECO:0000256" key="5">
    <source>
        <dbReference type="PROSITE-ProRule" id="PRU00042"/>
    </source>
</evidence>
<reference evidence="8" key="2">
    <citation type="journal article" date="2020" name="Nat. Commun.">
        <title>Large-scale genome sequencing of mycorrhizal fungi provides insights into the early evolution of symbiotic traits.</title>
        <authorList>
            <person name="Miyauchi S."/>
            <person name="Kiss E."/>
            <person name="Kuo A."/>
            <person name="Drula E."/>
            <person name="Kohler A."/>
            <person name="Sanchez-Garcia M."/>
            <person name="Morin E."/>
            <person name="Andreopoulos B."/>
            <person name="Barry K.W."/>
            <person name="Bonito G."/>
            <person name="Buee M."/>
            <person name="Carver A."/>
            <person name="Chen C."/>
            <person name="Cichocki N."/>
            <person name="Clum A."/>
            <person name="Culley D."/>
            <person name="Crous P.W."/>
            <person name="Fauchery L."/>
            <person name="Girlanda M."/>
            <person name="Hayes R.D."/>
            <person name="Keri Z."/>
            <person name="LaButti K."/>
            <person name="Lipzen A."/>
            <person name="Lombard V."/>
            <person name="Magnuson J."/>
            <person name="Maillard F."/>
            <person name="Murat C."/>
            <person name="Nolan M."/>
            <person name="Ohm R.A."/>
            <person name="Pangilinan J."/>
            <person name="Pereira M.F."/>
            <person name="Perotto S."/>
            <person name="Peter M."/>
            <person name="Pfister S."/>
            <person name="Riley R."/>
            <person name="Sitrit Y."/>
            <person name="Stielow J.B."/>
            <person name="Szollosi G."/>
            <person name="Zifcakova L."/>
            <person name="Stursova M."/>
            <person name="Spatafora J.W."/>
            <person name="Tedersoo L."/>
            <person name="Vaario L.M."/>
            <person name="Yamada A."/>
            <person name="Yan M."/>
            <person name="Wang P."/>
            <person name="Xu J."/>
            <person name="Bruns T."/>
            <person name="Baldrian P."/>
            <person name="Vilgalys R."/>
            <person name="Dunand C."/>
            <person name="Henrissat B."/>
            <person name="Grigoriev I.V."/>
            <person name="Hibbett D."/>
            <person name="Nagy L.G."/>
            <person name="Martin F.M."/>
        </authorList>
    </citation>
    <scope>NUCLEOTIDE SEQUENCE</scope>
    <source>
        <strain evidence="8">Prilba</strain>
    </source>
</reference>
<evidence type="ECO:0000256" key="3">
    <source>
        <dbReference type="ARBA" id="ARBA00022771"/>
    </source>
</evidence>
<proteinExistence type="predicted"/>
<dbReference type="Gene3D" id="3.30.160.60">
    <property type="entry name" value="Classic Zinc Finger"/>
    <property type="match status" value="1"/>
</dbReference>
<evidence type="ECO:0000313" key="9">
    <source>
        <dbReference type="Proteomes" id="UP000759537"/>
    </source>
</evidence>
<reference evidence="8" key="1">
    <citation type="submission" date="2019-10" db="EMBL/GenBank/DDBJ databases">
        <authorList>
            <consortium name="DOE Joint Genome Institute"/>
            <person name="Kuo A."/>
            <person name="Miyauchi S."/>
            <person name="Kiss E."/>
            <person name="Drula E."/>
            <person name="Kohler A."/>
            <person name="Sanchez-Garcia M."/>
            <person name="Andreopoulos B."/>
            <person name="Barry K.W."/>
            <person name="Bonito G."/>
            <person name="Buee M."/>
            <person name="Carver A."/>
            <person name="Chen C."/>
            <person name="Cichocki N."/>
            <person name="Clum A."/>
            <person name="Culley D."/>
            <person name="Crous P.W."/>
            <person name="Fauchery L."/>
            <person name="Girlanda M."/>
            <person name="Hayes R."/>
            <person name="Keri Z."/>
            <person name="LaButti K."/>
            <person name="Lipzen A."/>
            <person name="Lombard V."/>
            <person name="Magnuson J."/>
            <person name="Maillard F."/>
            <person name="Morin E."/>
            <person name="Murat C."/>
            <person name="Nolan M."/>
            <person name="Ohm R."/>
            <person name="Pangilinan J."/>
            <person name="Pereira M."/>
            <person name="Perotto S."/>
            <person name="Peter M."/>
            <person name="Riley R."/>
            <person name="Sitrit Y."/>
            <person name="Stielow B."/>
            <person name="Szollosi G."/>
            <person name="Zifcakova L."/>
            <person name="Stursova M."/>
            <person name="Spatafora J.W."/>
            <person name="Tedersoo L."/>
            <person name="Vaario L.-M."/>
            <person name="Yamada A."/>
            <person name="Yan M."/>
            <person name="Wang P."/>
            <person name="Xu J."/>
            <person name="Bruns T."/>
            <person name="Baldrian P."/>
            <person name="Vilgalys R."/>
            <person name="Henrissat B."/>
            <person name="Grigoriev I.V."/>
            <person name="Hibbett D."/>
            <person name="Nagy L.G."/>
            <person name="Martin F.M."/>
        </authorList>
    </citation>
    <scope>NUCLEOTIDE SEQUENCE</scope>
    <source>
        <strain evidence="8">Prilba</strain>
    </source>
</reference>
<dbReference type="Proteomes" id="UP000759537">
    <property type="component" value="Unassembled WGS sequence"/>
</dbReference>
<protein>
    <recommendedName>
        <fullName evidence="7">C2H2-type domain-containing protein</fullName>
    </recommendedName>
</protein>
<dbReference type="InterPro" id="IPR013087">
    <property type="entry name" value="Znf_C2H2_type"/>
</dbReference>
<feature type="domain" description="C2H2-type" evidence="7">
    <location>
        <begin position="50"/>
        <end position="78"/>
    </location>
</feature>
<gene>
    <name evidence="8" type="ORF">DFH94DRAFT_768467</name>
</gene>
<dbReference type="PROSITE" id="PS00028">
    <property type="entry name" value="ZINC_FINGER_C2H2_1"/>
    <property type="match status" value="1"/>
</dbReference>
<feature type="region of interest" description="Disordered" evidence="6">
    <location>
        <begin position="109"/>
        <end position="145"/>
    </location>
</feature>
<sequence>PQCTIYTTPNFTVSSISTEISRKEPTAVSSQPHGRPASMRSRRKALERPHSCNLCGKRFSQRQNVFRHQRKEHNDSHSCIVSGCEFKWTRPDQFRAHLTNCHHDVDPDKVLDKPAGSRRRSKIMGRDLPPPPTIKPVRQGQAEPRQRPMTLPLPVVANVTHVSLSTMSSVANDPQPEHAGPAITTGKYEYTRSLECFGDTNAPSVFSSTGECAQSVNDLDTLTRCDENWSSADPGGSTAANIPAFVDPMVGPSSSTHSYTTPFSNYYEVEQTSLPPGDRRRIDVDPSMPWAEPVGDIEVSHTTALGDWYPPLDPPLSDRAVRNGAYVSGRPTVTQDFTHVPSEFGLRPRLFFPPPLTATHTTTQATSCHHSYRLLPSAESSHENANNHSPSFQDVPAVPDFRHSPTRRLLFPTFPTHSLAQTSSGIHRLHVNDVGQCPRPRKSPLLTFSSY</sequence>
<comment type="caution">
    <text evidence="8">The sequence shown here is derived from an EMBL/GenBank/DDBJ whole genome shotgun (WGS) entry which is preliminary data.</text>
</comment>
<evidence type="ECO:0000256" key="1">
    <source>
        <dbReference type="ARBA" id="ARBA00022723"/>
    </source>
</evidence>
<organism evidence="8 9">
    <name type="scientific">Russula ochroleuca</name>
    <dbReference type="NCBI Taxonomy" id="152965"/>
    <lineage>
        <taxon>Eukaryota</taxon>
        <taxon>Fungi</taxon>
        <taxon>Dikarya</taxon>
        <taxon>Basidiomycota</taxon>
        <taxon>Agaricomycotina</taxon>
        <taxon>Agaricomycetes</taxon>
        <taxon>Russulales</taxon>
        <taxon>Russulaceae</taxon>
        <taxon>Russula</taxon>
    </lineage>
</organism>
<dbReference type="EMBL" id="WHVB01000022">
    <property type="protein sequence ID" value="KAF8471599.1"/>
    <property type="molecule type" value="Genomic_DNA"/>
</dbReference>
<evidence type="ECO:0000313" key="8">
    <source>
        <dbReference type="EMBL" id="KAF8471599.1"/>
    </source>
</evidence>
<dbReference type="OrthoDB" id="3437960at2759"/>
<keyword evidence="4" id="KW-0862">Zinc</keyword>
<feature type="non-terminal residue" evidence="8">
    <location>
        <position position="451"/>
    </location>
</feature>
<evidence type="ECO:0000256" key="4">
    <source>
        <dbReference type="ARBA" id="ARBA00022833"/>
    </source>
</evidence>
<evidence type="ECO:0000256" key="6">
    <source>
        <dbReference type="SAM" id="MobiDB-lite"/>
    </source>
</evidence>
<dbReference type="SUPFAM" id="SSF57667">
    <property type="entry name" value="beta-beta-alpha zinc fingers"/>
    <property type="match status" value="1"/>
</dbReference>
<dbReference type="AlphaFoldDB" id="A0A9P5K009"/>
<keyword evidence="1" id="KW-0479">Metal-binding</keyword>
<accession>A0A9P5K009</accession>
<evidence type="ECO:0000256" key="2">
    <source>
        <dbReference type="ARBA" id="ARBA00022737"/>
    </source>
</evidence>
<keyword evidence="9" id="KW-1185">Reference proteome</keyword>
<name>A0A9P5K009_9AGAM</name>
<dbReference type="SMART" id="SM00355">
    <property type="entry name" value="ZnF_C2H2"/>
    <property type="match status" value="2"/>
</dbReference>
<dbReference type="FunFam" id="3.30.160.60:FF:000110">
    <property type="entry name" value="Zinc finger protein-like"/>
    <property type="match status" value="1"/>
</dbReference>